<sequence length="71" mass="8336">MPHRKFDDPDLPLQDLMSRWPQTIEVFLRHKMLCVGCMIAPFHAVMDACIEYHLDYDTFIDELRAVIETGV</sequence>
<proteinExistence type="predicted"/>
<dbReference type="AlphaFoldDB" id="A0A4R7LS24"/>
<dbReference type="EMBL" id="SOBH01000001">
    <property type="protein sequence ID" value="TDT77050.1"/>
    <property type="molecule type" value="Genomic_DNA"/>
</dbReference>
<dbReference type="PANTHER" id="PTHR39341:SF1">
    <property type="entry name" value="DUF1858 DOMAIN-CONTAINING PROTEIN"/>
    <property type="match status" value="1"/>
</dbReference>
<dbReference type="NCBIfam" id="TIGR03980">
    <property type="entry name" value="prismane_assoc"/>
    <property type="match status" value="1"/>
</dbReference>
<comment type="caution">
    <text evidence="2">The sequence shown here is derived from an EMBL/GenBank/DDBJ whole genome shotgun (WGS) entry which is preliminary data.</text>
</comment>
<evidence type="ECO:0000259" key="1">
    <source>
        <dbReference type="Pfam" id="PF08984"/>
    </source>
</evidence>
<organism evidence="2 3">
    <name type="scientific">Litoreibacter halocynthiae</name>
    <dbReference type="NCBI Taxonomy" id="1242689"/>
    <lineage>
        <taxon>Bacteria</taxon>
        <taxon>Pseudomonadati</taxon>
        <taxon>Pseudomonadota</taxon>
        <taxon>Alphaproteobacteria</taxon>
        <taxon>Rhodobacterales</taxon>
        <taxon>Roseobacteraceae</taxon>
        <taxon>Litoreibacter</taxon>
    </lineage>
</organism>
<keyword evidence="3" id="KW-1185">Reference proteome</keyword>
<dbReference type="Gene3D" id="1.10.3910.10">
    <property type="entry name" value="SP0561-like"/>
    <property type="match status" value="1"/>
</dbReference>
<accession>A0A4R7LS24</accession>
<dbReference type="Pfam" id="PF08984">
    <property type="entry name" value="DUF1858"/>
    <property type="match status" value="1"/>
</dbReference>
<reference evidence="2 3" key="1">
    <citation type="submission" date="2019-03" db="EMBL/GenBank/DDBJ databases">
        <title>Genomic Encyclopedia of Archaeal and Bacterial Type Strains, Phase II (KMG-II): from individual species to whole genera.</title>
        <authorList>
            <person name="Goeker M."/>
        </authorList>
    </citation>
    <scope>NUCLEOTIDE SEQUENCE [LARGE SCALE GENOMIC DNA]</scope>
    <source>
        <strain evidence="2 3">DSM 29467</strain>
    </source>
</reference>
<protein>
    <submittedName>
        <fullName evidence="2">Hybrid cluster-associated redox disulfide protein</fullName>
    </submittedName>
</protein>
<dbReference type="InterPro" id="IPR038062">
    <property type="entry name" value="ScdA-like_N_sf"/>
</dbReference>
<dbReference type="InterPro" id="IPR015077">
    <property type="entry name" value="DUF1858"/>
</dbReference>
<dbReference type="InterPro" id="IPR023883">
    <property type="entry name" value="CHP03980_redox-disulphide"/>
</dbReference>
<dbReference type="RefSeq" id="WP_134012204.1">
    <property type="nucleotide sequence ID" value="NZ_CANMAE010000022.1"/>
</dbReference>
<evidence type="ECO:0000313" key="3">
    <source>
        <dbReference type="Proteomes" id="UP000294563"/>
    </source>
</evidence>
<dbReference type="OrthoDB" id="5397989at2"/>
<name>A0A4R7LS24_9RHOB</name>
<dbReference type="PANTHER" id="PTHR39341">
    <property type="entry name" value="BSL7085 PROTEIN"/>
    <property type="match status" value="1"/>
</dbReference>
<dbReference type="Proteomes" id="UP000294563">
    <property type="component" value="Unassembled WGS sequence"/>
</dbReference>
<gene>
    <name evidence="2" type="ORF">BDE40_0326</name>
</gene>
<evidence type="ECO:0000313" key="2">
    <source>
        <dbReference type="EMBL" id="TDT77050.1"/>
    </source>
</evidence>
<dbReference type="SUPFAM" id="SSF140683">
    <property type="entry name" value="SP0561-like"/>
    <property type="match status" value="1"/>
</dbReference>
<feature type="domain" description="DUF1858" evidence="1">
    <location>
        <begin position="8"/>
        <end position="60"/>
    </location>
</feature>